<reference evidence="1 2" key="1">
    <citation type="submission" date="2018-11" db="EMBL/GenBank/DDBJ databases">
        <title>Genome sequence of Apiotrichum porosum DSM 27194.</title>
        <authorList>
            <person name="Aliyu H."/>
            <person name="Gorte O."/>
            <person name="Ochsenreither K."/>
        </authorList>
    </citation>
    <scope>NUCLEOTIDE SEQUENCE [LARGE SCALE GENOMIC DNA]</scope>
    <source>
        <strain evidence="1 2">DSM 27194</strain>
    </source>
</reference>
<comment type="caution">
    <text evidence="1">The sequence shown here is derived from an EMBL/GenBank/DDBJ whole genome shotgun (WGS) entry which is preliminary data.</text>
</comment>
<dbReference type="InterPro" id="IPR005334">
    <property type="entry name" value="Tctex-1-like"/>
</dbReference>
<sequence>MFLDAFKSKSMTTTDTEHYSRTLRDRIDSLTTMPSSEKSLRPVRQKFPADQLRPYVRQLLAKTLAGAQWDSNDRARMGAYSKEICEAEWQLTVHQRVKHKMLELDPKGYKYIVTSQFSENFGQAGRADMSCHWEDTDCAVQEMYSNDTMIFVCIAYAVRVA</sequence>
<dbReference type="InterPro" id="IPR038586">
    <property type="entry name" value="Tctex-1-like_sf"/>
</dbReference>
<dbReference type="GO" id="GO:0045505">
    <property type="term" value="F:dynein intermediate chain binding"/>
    <property type="evidence" value="ECO:0007669"/>
    <property type="project" value="TreeGrafter"/>
</dbReference>
<accession>A0A427XSP1</accession>
<name>A0A427XSP1_9TREE</name>
<dbReference type="Gene3D" id="3.30.1140.40">
    <property type="entry name" value="Tctex-1"/>
    <property type="match status" value="1"/>
</dbReference>
<dbReference type="STRING" id="105984.A0A427XSP1"/>
<evidence type="ECO:0000313" key="2">
    <source>
        <dbReference type="Proteomes" id="UP000279236"/>
    </source>
</evidence>
<evidence type="ECO:0000313" key="1">
    <source>
        <dbReference type="EMBL" id="RSH81837.1"/>
    </source>
</evidence>
<dbReference type="GO" id="GO:0005868">
    <property type="term" value="C:cytoplasmic dynein complex"/>
    <property type="evidence" value="ECO:0007669"/>
    <property type="project" value="TreeGrafter"/>
</dbReference>
<dbReference type="CDD" id="cd21459">
    <property type="entry name" value="DLC-like_TCTEX1D2"/>
    <property type="match status" value="1"/>
</dbReference>
<dbReference type="Proteomes" id="UP000279236">
    <property type="component" value="Unassembled WGS sequence"/>
</dbReference>
<dbReference type="PANTHER" id="PTHR21255">
    <property type="entry name" value="T-COMPLEX-ASSOCIATED-TESTIS-EXPRESSED 1/ DYNEIN LIGHT CHAIN"/>
    <property type="match status" value="1"/>
</dbReference>
<organism evidence="1 2">
    <name type="scientific">Apiotrichum porosum</name>
    <dbReference type="NCBI Taxonomy" id="105984"/>
    <lineage>
        <taxon>Eukaryota</taxon>
        <taxon>Fungi</taxon>
        <taxon>Dikarya</taxon>
        <taxon>Basidiomycota</taxon>
        <taxon>Agaricomycotina</taxon>
        <taxon>Tremellomycetes</taxon>
        <taxon>Trichosporonales</taxon>
        <taxon>Trichosporonaceae</taxon>
        <taxon>Apiotrichum</taxon>
    </lineage>
</organism>
<protein>
    <submittedName>
        <fullName evidence="1">Uncharacterized protein</fullName>
    </submittedName>
</protein>
<dbReference type="RefSeq" id="XP_028476292.1">
    <property type="nucleotide sequence ID" value="XM_028623359.1"/>
</dbReference>
<dbReference type="GO" id="GO:0005737">
    <property type="term" value="C:cytoplasm"/>
    <property type="evidence" value="ECO:0007669"/>
    <property type="project" value="TreeGrafter"/>
</dbReference>
<dbReference type="EMBL" id="RSCE01000006">
    <property type="protein sequence ID" value="RSH81837.1"/>
    <property type="molecule type" value="Genomic_DNA"/>
</dbReference>
<dbReference type="GeneID" id="39592575"/>
<proteinExistence type="predicted"/>
<dbReference type="Pfam" id="PF03645">
    <property type="entry name" value="Tctex-1"/>
    <property type="match status" value="1"/>
</dbReference>
<dbReference type="GO" id="GO:0007018">
    <property type="term" value="P:microtubule-based movement"/>
    <property type="evidence" value="ECO:0007669"/>
    <property type="project" value="TreeGrafter"/>
</dbReference>
<gene>
    <name evidence="1" type="ORF">EHS24_008032</name>
</gene>
<dbReference type="OrthoDB" id="10260741at2759"/>
<dbReference type="PANTHER" id="PTHR21255:SF7">
    <property type="entry name" value="DYNEIN LIGHT CHAIN TCTEX-TYPE PROTEIN 2B"/>
    <property type="match status" value="1"/>
</dbReference>
<dbReference type="AlphaFoldDB" id="A0A427XSP1"/>
<keyword evidence="2" id="KW-1185">Reference proteome</keyword>